<keyword evidence="2" id="KW-1185">Reference proteome</keyword>
<evidence type="ECO:0000313" key="1">
    <source>
        <dbReference type="EMBL" id="KAI8006781.1"/>
    </source>
</evidence>
<proteinExistence type="predicted"/>
<dbReference type="Proteomes" id="UP001060215">
    <property type="component" value="Chromosome 7"/>
</dbReference>
<gene>
    <name evidence="1" type="ORF">LOK49_LG07G02096</name>
</gene>
<evidence type="ECO:0000313" key="2">
    <source>
        <dbReference type="Proteomes" id="UP001060215"/>
    </source>
</evidence>
<dbReference type="EMBL" id="CM045764">
    <property type="protein sequence ID" value="KAI8006781.1"/>
    <property type="molecule type" value="Genomic_DNA"/>
</dbReference>
<protein>
    <submittedName>
        <fullName evidence="1">60S ribosomal protein L10a</fullName>
    </submittedName>
</protein>
<reference evidence="1 2" key="1">
    <citation type="journal article" date="2022" name="Plant J.">
        <title>Chromosome-level genome of Camellia lanceoleosa provides a valuable resource for understanding genome evolution and self-incompatibility.</title>
        <authorList>
            <person name="Gong W."/>
            <person name="Xiao S."/>
            <person name="Wang L."/>
            <person name="Liao Z."/>
            <person name="Chang Y."/>
            <person name="Mo W."/>
            <person name="Hu G."/>
            <person name="Li W."/>
            <person name="Zhao G."/>
            <person name="Zhu H."/>
            <person name="Hu X."/>
            <person name="Ji K."/>
            <person name="Xiang X."/>
            <person name="Song Q."/>
            <person name="Yuan D."/>
            <person name="Jin S."/>
            <person name="Zhang L."/>
        </authorList>
    </citation>
    <scope>NUCLEOTIDE SEQUENCE [LARGE SCALE GENOMIC DNA]</scope>
    <source>
        <strain evidence="1">SQ_2022a</strain>
    </source>
</reference>
<accession>A0ACC0H181</accession>
<name>A0ACC0H181_9ERIC</name>
<sequence>MMFKMIYKMMQALSWCYNSGPVLAWCCSVLDLCYNSAPVLFCCFDLSWCYIGKFPTPVTHQEPVESKVNETEATVKFKVKKVLCMGVAVGKMRN</sequence>
<keyword evidence="1" id="KW-0687">Ribonucleoprotein</keyword>
<organism evidence="1 2">
    <name type="scientific">Camellia lanceoleosa</name>
    <dbReference type="NCBI Taxonomy" id="1840588"/>
    <lineage>
        <taxon>Eukaryota</taxon>
        <taxon>Viridiplantae</taxon>
        <taxon>Streptophyta</taxon>
        <taxon>Embryophyta</taxon>
        <taxon>Tracheophyta</taxon>
        <taxon>Spermatophyta</taxon>
        <taxon>Magnoliopsida</taxon>
        <taxon>eudicotyledons</taxon>
        <taxon>Gunneridae</taxon>
        <taxon>Pentapetalae</taxon>
        <taxon>asterids</taxon>
        <taxon>Ericales</taxon>
        <taxon>Theaceae</taxon>
        <taxon>Camellia</taxon>
    </lineage>
</organism>
<keyword evidence="1" id="KW-0689">Ribosomal protein</keyword>
<comment type="caution">
    <text evidence="1">The sequence shown here is derived from an EMBL/GenBank/DDBJ whole genome shotgun (WGS) entry which is preliminary data.</text>
</comment>